<dbReference type="PROSITE" id="PS50956">
    <property type="entry name" value="HTH_ASNC_2"/>
    <property type="match status" value="1"/>
</dbReference>
<evidence type="ECO:0000313" key="7">
    <source>
        <dbReference type="Proteomes" id="UP001300745"/>
    </source>
</evidence>
<protein>
    <submittedName>
        <fullName evidence="6">Lrp/AsnC family transcriptional regulator</fullName>
    </submittedName>
</protein>
<dbReference type="Pfam" id="PF13404">
    <property type="entry name" value="HTH_AsnC-type"/>
    <property type="match status" value="1"/>
</dbReference>
<dbReference type="SUPFAM" id="SSF54909">
    <property type="entry name" value="Dimeric alpha+beta barrel"/>
    <property type="match status" value="2"/>
</dbReference>
<organism evidence="6 7">
    <name type="scientific">Mycobacterium pinniadriaticum</name>
    <dbReference type="NCBI Taxonomy" id="2994102"/>
    <lineage>
        <taxon>Bacteria</taxon>
        <taxon>Bacillati</taxon>
        <taxon>Actinomycetota</taxon>
        <taxon>Actinomycetes</taxon>
        <taxon>Mycobacteriales</taxon>
        <taxon>Mycobacteriaceae</taxon>
        <taxon>Mycobacterium</taxon>
    </lineage>
</organism>
<evidence type="ECO:0000256" key="1">
    <source>
        <dbReference type="ARBA" id="ARBA00023015"/>
    </source>
</evidence>
<dbReference type="Gene3D" id="1.10.10.10">
    <property type="entry name" value="Winged helix-like DNA-binding domain superfamily/Winged helix DNA-binding domain"/>
    <property type="match status" value="2"/>
</dbReference>
<gene>
    <name evidence="6" type="ORF">ORI27_10430</name>
</gene>
<dbReference type="PANTHER" id="PTHR30154:SF34">
    <property type="entry name" value="TRANSCRIPTIONAL REGULATOR AZLB"/>
    <property type="match status" value="1"/>
</dbReference>
<feature type="region of interest" description="Disordered" evidence="4">
    <location>
        <begin position="1"/>
        <end position="21"/>
    </location>
</feature>
<evidence type="ECO:0000256" key="2">
    <source>
        <dbReference type="ARBA" id="ARBA00023125"/>
    </source>
</evidence>
<evidence type="ECO:0000256" key="4">
    <source>
        <dbReference type="SAM" id="MobiDB-lite"/>
    </source>
</evidence>
<keyword evidence="3" id="KW-0804">Transcription</keyword>
<reference evidence="6 7" key="1">
    <citation type="submission" date="2022-11" db="EMBL/GenBank/DDBJ databases">
        <title>Mycobacterium sp. nov.</title>
        <authorList>
            <person name="Papic B."/>
            <person name="Spicic S."/>
            <person name="Duvnjak S."/>
        </authorList>
    </citation>
    <scope>NUCLEOTIDE SEQUENCE [LARGE SCALE GENOMIC DNA]</scope>
    <source>
        <strain evidence="6 7">CVI_P4</strain>
    </source>
</reference>
<dbReference type="PRINTS" id="PR00033">
    <property type="entry name" value="HTHASNC"/>
</dbReference>
<keyword evidence="2" id="KW-0238">DNA-binding</keyword>
<dbReference type="SMART" id="SM00344">
    <property type="entry name" value="HTH_ASNC"/>
    <property type="match status" value="2"/>
</dbReference>
<dbReference type="Pfam" id="PF01037">
    <property type="entry name" value="AsnC_trans_reg"/>
    <property type="match status" value="1"/>
</dbReference>
<dbReference type="PROSITE" id="PS00519">
    <property type="entry name" value="HTH_ASNC_1"/>
    <property type="match status" value="1"/>
</dbReference>
<evidence type="ECO:0000256" key="3">
    <source>
        <dbReference type="ARBA" id="ARBA00023163"/>
    </source>
</evidence>
<dbReference type="InterPro" id="IPR036388">
    <property type="entry name" value="WH-like_DNA-bd_sf"/>
</dbReference>
<dbReference type="EMBL" id="JAPJDO010000007">
    <property type="protein sequence ID" value="MCX2937120.1"/>
    <property type="molecule type" value="Genomic_DNA"/>
</dbReference>
<keyword evidence="1" id="KW-0805">Transcription regulation</keyword>
<dbReference type="Pfam" id="PF13412">
    <property type="entry name" value="HTH_24"/>
    <property type="match status" value="1"/>
</dbReference>
<dbReference type="SUPFAM" id="SSF46785">
    <property type="entry name" value="Winged helix' DNA-binding domain"/>
    <property type="match status" value="2"/>
</dbReference>
<feature type="domain" description="HTH asnC-type" evidence="5">
    <location>
        <begin position="44"/>
        <end position="104"/>
    </location>
</feature>
<name>A0ABT3SDY0_9MYCO</name>
<evidence type="ECO:0000313" key="6">
    <source>
        <dbReference type="EMBL" id="MCX2937120.1"/>
    </source>
</evidence>
<accession>A0ABT3SDY0</accession>
<dbReference type="CDD" id="cd00090">
    <property type="entry name" value="HTH_ARSR"/>
    <property type="match status" value="1"/>
</dbReference>
<dbReference type="InterPro" id="IPR019887">
    <property type="entry name" value="Tscrpt_reg_AsnC/Lrp_C"/>
</dbReference>
<evidence type="ECO:0000259" key="5">
    <source>
        <dbReference type="PROSITE" id="PS50956"/>
    </source>
</evidence>
<keyword evidence="7" id="KW-1185">Reference proteome</keyword>
<dbReference type="InterPro" id="IPR011991">
    <property type="entry name" value="ArsR-like_HTH"/>
</dbReference>
<proteinExistence type="predicted"/>
<dbReference type="Proteomes" id="UP001300745">
    <property type="component" value="Unassembled WGS sequence"/>
</dbReference>
<dbReference type="InterPro" id="IPR036390">
    <property type="entry name" value="WH_DNA-bd_sf"/>
</dbReference>
<dbReference type="InterPro" id="IPR019885">
    <property type="entry name" value="Tscrpt_reg_HTH_AsnC-type_CS"/>
</dbReference>
<dbReference type="Gene3D" id="3.30.70.920">
    <property type="match status" value="2"/>
</dbReference>
<dbReference type="PANTHER" id="PTHR30154">
    <property type="entry name" value="LEUCINE-RESPONSIVE REGULATORY PROTEIN"/>
    <property type="match status" value="1"/>
</dbReference>
<dbReference type="RefSeq" id="WP_265996711.1">
    <property type="nucleotide sequence ID" value="NZ_JAPJDN010000007.1"/>
</dbReference>
<comment type="caution">
    <text evidence="6">The sequence shown here is derived from an EMBL/GenBank/DDBJ whole genome shotgun (WGS) entry which is preliminary data.</text>
</comment>
<dbReference type="InterPro" id="IPR000485">
    <property type="entry name" value="AsnC-type_HTH_dom"/>
</dbReference>
<dbReference type="InterPro" id="IPR019888">
    <property type="entry name" value="Tscrpt_reg_AsnC-like"/>
</dbReference>
<sequence>MALTPPAEGLSPSTDRAVLHPPNVRGATGGSAAFAARRHEDATLDDVDTAMINHLLLDGKMTNRDLAHRIGISESAVSVRIRKLIEAGVLVFTALIDWEAAGFEWFVICRMKTRMRAPREVAKDIALLAGCEAVAVVLGSHDILGYFLAADRTELNAVIDALSLVPGVASLDVELATDTAVSPRGRQLFLAVDAPPIRLPCPCIELDDLDVALLQELVRDGRQSSRSMARSFGVSEGTIRARSSRLSRAGLAQVVAMVEPVALGLAGVIASLSVRVDRRHLETALSALMAMPNVVFGARCVGNFDLHLTVTGADLYELMEFVGAGVQSLTGVRDTDTLLFVDALRFSPYLKRLGAPA</sequence>
<dbReference type="InterPro" id="IPR011008">
    <property type="entry name" value="Dimeric_a/b-barrel"/>
</dbReference>